<proteinExistence type="predicted"/>
<dbReference type="Proteomes" id="UP001261624">
    <property type="component" value="Unassembled WGS sequence"/>
</dbReference>
<dbReference type="InterPro" id="IPR052189">
    <property type="entry name" value="L-asp_N-monooxygenase_NS-form"/>
</dbReference>
<reference evidence="2 3" key="1">
    <citation type="submission" date="2023-09" db="EMBL/GenBank/DDBJ databases">
        <authorList>
            <person name="Rey-Velasco X."/>
        </authorList>
    </citation>
    <scope>NUCLEOTIDE SEQUENCE [LARGE SCALE GENOMIC DNA]</scope>
    <source>
        <strain evidence="2 3">F188</strain>
    </source>
</reference>
<accession>A0ABU3DZU6</accession>
<comment type="caution">
    <text evidence="2">The sequence shown here is derived from an EMBL/GenBank/DDBJ whole genome shotgun (WGS) entry which is preliminary data.</text>
</comment>
<name>A0ABU3DZU6_9FLAO</name>
<organism evidence="2 3">
    <name type="scientific">Autumnicola patrickiae</name>
    <dbReference type="NCBI Taxonomy" id="3075591"/>
    <lineage>
        <taxon>Bacteria</taxon>
        <taxon>Pseudomonadati</taxon>
        <taxon>Bacteroidota</taxon>
        <taxon>Flavobacteriia</taxon>
        <taxon>Flavobacteriales</taxon>
        <taxon>Flavobacteriaceae</taxon>
        <taxon>Autumnicola</taxon>
    </lineage>
</organism>
<dbReference type="RefSeq" id="WP_311682616.1">
    <property type="nucleotide sequence ID" value="NZ_JAVRHM010000004.1"/>
</dbReference>
<protein>
    <submittedName>
        <fullName evidence="2">FAD/NAD(P)-binding protein</fullName>
    </submittedName>
</protein>
<evidence type="ECO:0000259" key="1">
    <source>
        <dbReference type="Pfam" id="PF13454"/>
    </source>
</evidence>
<dbReference type="PANTHER" id="PTHR40254">
    <property type="entry name" value="BLR0577 PROTEIN"/>
    <property type="match status" value="1"/>
</dbReference>
<evidence type="ECO:0000313" key="3">
    <source>
        <dbReference type="Proteomes" id="UP001261624"/>
    </source>
</evidence>
<feature type="domain" description="FAD-dependent urate hydroxylase HpyO/Asp monooxygenase CreE-like FAD/NAD(P)-binding" evidence="1">
    <location>
        <begin position="5"/>
        <end position="168"/>
    </location>
</feature>
<gene>
    <name evidence="2" type="ORF">RM549_05540</name>
</gene>
<dbReference type="InterPro" id="IPR038732">
    <property type="entry name" value="HpyO/CreE_NAD-binding"/>
</dbReference>
<dbReference type="Pfam" id="PF13454">
    <property type="entry name" value="NAD_binding_9"/>
    <property type="match status" value="1"/>
</dbReference>
<dbReference type="Gene3D" id="3.50.50.60">
    <property type="entry name" value="FAD/NAD(P)-binding domain"/>
    <property type="match status" value="1"/>
</dbReference>
<dbReference type="PANTHER" id="PTHR40254:SF1">
    <property type="entry name" value="BLR0577 PROTEIN"/>
    <property type="match status" value="1"/>
</dbReference>
<evidence type="ECO:0000313" key="2">
    <source>
        <dbReference type="EMBL" id="MDT0689238.1"/>
    </source>
</evidence>
<dbReference type="EMBL" id="JAVRHM010000004">
    <property type="protein sequence ID" value="MDT0689238.1"/>
    <property type="molecule type" value="Genomic_DNA"/>
</dbReference>
<dbReference type="SUPFAM" id="SSF51905">
    <property type="entry name" value="FAD/NAD(P)-binding domain"/>
    <property type="match status" value="1"/>
</dbReference>
<keyword evidence="3" id="KW-1185">Reference proteome</keyword>
<dbReference type="InterPro" id="IPR036188">
    <property type="entry name" value="FAD/NAD-bd_sf"/>
</dbReference>
<sequence length="501" mass="56715">MKNIAIVGGGACGSAAFIELVIQICSRNLQEDLSITLIERRDKFGHGMAFGTKEDSHLLNTQAELMGIYVKEPNDFSDWIKSRGGKDHPKIIGQSNTGSAYTSRNLYGEYVREQLEEYIRKAEEGNVSVELINDEATNIESKKSGELEINLKSSNKITADYILLAPGTPKPNKYKELKAFKGYIDFPWPSHRIISEIDKDEEVGVLGTSLSAIDTVLTLINNGHCGKITLFSPLGMLPRVQPPQNKEIERKHLTLENIHRLQRSKMRPPRVKELFRLFIKDVEDAEGEKLNWRSKDRSAGNVEEFLKYDIESAKRGGDSILNVTYSLRYDASVIWGGMSLKQKKLFKKWLGSHWTSTRHAMPLHNAEILLDLLQEGQLRVIPEIKIVDYSEEKQMFRIITENKEEFYMHKLVNATGTASKLKGMNNKLIANLVKKEYLKPYPAGGAVINPRTMQLVSKQGGNRMYAVGHILNGMLLDVDAMWFDVRTIGRCVEEIIFKAKS</sequence>